<dbReference type="GO" id="GO:0046677">
    <property type="term" value="P:response to antibiotic"/>
    <property type="evidence" value="ECO:0007669"/>
    <property type="project" value="InterPro"/>
</dbReference>
<evidence type="ECO:0000313" key="12">
    <source>
        <dbReference type="Proteomes" id="UP000177722"/>
    </source>
</evidence>
<feature type="active site" description="Proton acceptor" evidence="7">
    <location>
        <position position="120"/>
    </location>
</feature>
<dbReference type="SUPFAM" id="SSF56601">
    <property type="entry name" value="beta-lactamase/transpeptidase-like"/>
    <property type="match status" value="1"/>
</dbReference>
<dbReference type="Gene3D" id="3.40.710.10">
    <property type="entry name" value="DD-peptidase/beta-lactamase superfamily"/>
    <property type="match status" value="1"/>
</dbReference>
<dbReference type="AlphaFoldDB" id="A0A1G2U7T5"/>
<feature type="domain" description="Peptidase S11 D-alanyl-D-alanine carboxypeptidase A N-terminal" evidence="10">
    <location>
        <begin position="85"/>
        <end position="306"/>
    </location>
</feature>
<evidence type="ECO:0000256" key="4">
    <source>
        <dbReference type="ARBA" id="ARBA00022960"/>
    </source>
</evidence>
<dbReference type="EMBL" id="MHWF01000019">
    <property type="protein sequence ID" value="OHB05536.1"/>
    <property type="molecule type" value="Genomic_DNA"/>
</dbReference>
<dbReference type="Pfam" id="PF00768">
    <property type="entry name" value="Peptidase_S11"/>
    <property type="match status" value="1"/>
</dbReference>
<name>A0A1G2U7T5_9BACT</name>
<gene>
    <name evidence="11" type="ORF">A3B16_02415</name>
</gene>
<dbReference type="GO" id="GO:0008800">
    <property type="term" value="F:beta-lactamase activity"/>
    <property type="evidence" value="ECO:0007669"/>
    <property type="project" value="InterPro"/>
</dbReference>
<comment type="caution">
    <text evidence="11">The sequence shown here is derived from an EMBL/GenBank/DDBJ whole genome shotgun (WGS) entry which is preliminary data.</text>
</comment>
<comment type="similarity">
    <text evidence="1 9">Belongs to the peptidase S11 family.</text>
</comment>
<evidence type="ECO:0000256" key="2">
    <source>
        <dbReference type="ARBA" id="ARBA00022729"/>
    </source>
</evidence>
<dbReference type="GO" id="GO:0030655">
    <property type="term" value="P:beta-lactam antibiotic catabolic process"/>
    <property type="evidence" value="ECO:0007669"/>
    <property type="project" value="InterPro"/>
</dbReference>
<evidence type="ECO:0000313" key="11">
    <source>
        <dbReference type="EMBL" id="OHB05536.1"/>
    </source>
</evidence>
<dbReference type="Proteomes" id="UP000177722">
    <property type="component" value="Unassembled WGS sequence"/>
</dbReference>
<dbReference type="GO" id="GO:0006508">
    <property type="term" value="P:proteolysis"/>
    <property type="evidence" value="ECO:0007669"/>
    <property type="project" value="InterPro"/>
</dbReference>
<dbReference type="GO" id="GO:0071555">
    <property type="term" value="P:cell wall organization"/>
    <property type="evidence" value="ECO:0007669"/>
    <property type="project" value="UniProtKB-KW"/>
</dbReference>
<keyword evidence="5" id="KW-0573">Peptidoglycan synthesis</keyword>
<evidence type="ECO:0000256" key="5">
    <source>
        <dbReference type="ARBA" id="ARBA00022984"/>
    </source>
</evidence>
<evidence type="ECO:0000256" key="9">
    <source>
        <dbReference type="RuleBase" id="RU004016"/>
    </source>
</evidence>
<protein>
    <recommendedName>
        <fullName evidence="10">Peptidase S11 D-alanyl-D-alanine carboxypeptidase A N-terminal domain-containing protein</fullName>
    </recommendedName>
</protein>
<sequence>MNHNQLKIVFVLSMVVFAVIAKVDRDDLRKTAIQDTISDTSLVAAAKPIVSNSKKFPQASDLLDSVKTSPSMLPFYQRNWDIPEPQLQVKAALVSNISEEGDILFRWQSNNYWPLASLTKLMAAVIAIEEVGFDKIVTISETAVSAEGIAGNFSPEEQYSVSDLVRAMMMVSSNDAASAIAEFYGANAFVDRMQIKAAALGMGQTTFADPTGLSFLNQGTAEDLEKLVGYIYNKHPVIFKMTAEKTAIISEKISRISRQLVNINPFSATKPDFRGGKTGFTDQAGSNLISLFDQDGHTILVIVLGTQDRFGQTELLYNWFKKAYIFN</sequence>
<organism evidence="11 12">
    <name type="scientific">Candidatus Zambryskibacteria bacterium RIFCSPLOWO2_01_FULL_45_43</name>
    <dbReference type="NCBI Taxonomy" id="1802762"/>
    <lineage>
        <taxon>Bacteria</taxon>
        <taxon>Candidatus Zambryskiibacteriota</taxon>
    </lineage>
</organism>
<evidence type="ECO:0000259" key="10">
    <source>
        <dbReference type="Pfam" id="PF00768"/>
    </source>
</evidence>
<evidence type="ECO:0000256" key="8">
    <source>
        <dbReference type="PIRSR" id="PIRSR618044-2"/>
    </source>
</evidence>
<dbReference type="InterPro" id="IPR001967">
    <property type="entry name" value="Peptidase_S11_N"/>
</dbReference>
<dbReference type="PANTHER" id="PTHR35333">
    <property type="entry name" value="BETA-LACTAMASE"/>
    <property type="match status" value="1"/>
</dbReference>
<dbReference type="GO" id="GO:0009252">
    <property type="term" value="P:peptidoglycan biosynthetic process"/>
    <property type="evidence" value="ECO:0007669"/>
    <property type="project" value="UniProtKB-KW"/>
</dbReference>
<feature type="active site" evidence="7">
    <location>
        <position position="172"/>
    </location>
</feature>
<evidence type="ECO:0000256" key="3">
    <source>
        <dbReference type="ARBA" id="ARBA00022801"/>
    </source>
</evidence>
<dbReference type="GO" id="GO:0009002">
    <property type="term" value="F:serine-type D-Ala-D-Ala carboxypeptidase activity"/>
    <property type="evidence" value="ECO:0007669"/>
    <property type="project" value="InterPro"/>
</dbReference>
<proteinExistence type="inferred from homology"/>
<dbReference type="InterPro" id="IPR000871">
    <property type="entry name" value="Beta-lactam_class-A"/>
</dbReference>
<evidence type="ECO:0000256" key="6">
    <source>
        <dbReference type="ARBA" id="ARBA00023316"/>
    </source>
</evidence>
<dbReference type="InterPro" id="IPR018044">
    <property type="entry name" value="Peptidase_S11"/>
</dbReference>
<dbReference type="GO" id="GO:0008360">
    <property type="term" value="P:regulation of cell shape"/>
    <property type="evidence" value="ECO:0007669"/>
    <property type="project" value="UniProtKB-KW"/>
</dbReference>
<dbReference type="PANTHER" id="PTHR35333:SF4">
    <property type="entry name" value="SLR0121 PROTEIN"/>
    <property type="match status" value="1"/>
</dbReference>
<keyword evidence="4" id="KW-0133">Cell shape</keyword>
<dbReference type="InterPro" id="IPR012338">
    <property type="entry name" value="Beta-lactam/transpept-like"/>
</dbReference>
<accession>A0A1G2U7T5</accession>
<feature type="binding site" evidence="8">
    <location>
        <position position="277"/>
    </location>
    <ligand>
        <name>substrate</name>
    </ligand>
</feature>
<evidence type="ECO:0000256" key="7">
    <source>
        <dbReference type="PIRSR" id="PIRSR618044-1"/>
    </source>
</evidence>
<reference evidence="11 12" key="1">
    <citation type="journal article" date="2016" name="Nat. Commun.">
        <title>Thousands of microbial genomes shed light on interconnected biogeochemical processes in an aquifer system.</title>
        <authorList>
            <person name="Anantharaman K."/>
            <person name="Brown C.T."/>
            <person name="Hug L.A."/>
            <person name="Sharon I."/>
            <person name="Castelle C.J."/>
            <person name="Probst A.J."/>
            <person name="Thomas B.C."/>
            <person name="Singh A."/>
            <person name="Wilkins M.J."/>
            <person name="Karaoz U."/>
            <person name="Brodie E.L."/>
            <person name="Williams K.H."/>
            <person name="Hubbard S.S."/>
            <person name="Banfield J.F."/>
        </authorList>
    </citation>
    <scope>NUCLEOTIDE SEQUENCE [LARGE SCALE GENOMIC DNA]</scope>
</reference>
<dbReference type="PRINTS" id="PR00725">
    <property type="entry name" value="DADACBPTASE1"/>
</dbReference>
<keyword evidence="6" id="KW-0961">Cell wall biogenesis/degradation</keyword>
<evidence type="ECO:0000256" key="1">
    <source>
        <dbReference type="ARBA" id="ARBA00007164"/>
    </source>
</evidence>
<feature type="active site" description="Acyl-ester intermediate" evidence="7">
    <location>
        <position position="117"/>
    </location>
</feature>
<keyword evidence="2" id="KW-0732">Signal</keyword>
<keyword evidence="3" id="KW-0378">Hydrolase</keyword>